<evidence type="ECO:0000259" key="3">
    <source>
        <dbReference type="Pfam" id="PF00085"/>
    </source>
</evidence>
<dbReference type="PANTHER" id="PTHR45663:SF11">
    <property type="entry name" value="GEO12009P1"/>
    <property type="match status" value="1"/>
</dbReference>
<evidence type="ECO:0000256" key="1">
    <source>
        <dbReference type="ARBA" id="ARBA00008987"/>
    </source>
</evidence>
<evidence type="ECO:0000313" key="4">
    <source>
        <dbReference type="EMBL" id="MBB5872107.1"/>
    </source>
</evidence>
<comment type="caution">
    <text evidence="4">The sequence shown here is derived from an EMBL/GenBank/DDBJ whole genome shotgun (WGS) entry which is preliminary data.</text>
</comment>
<dbReference type="EMBL" id="JACHMN010000003">
    <property type="protein sequence ID" value="MBB5872107.1"/>
    <property type="molecule type" value="Genomic_DNA"/>
</dbReference>
<proteinExistence type="inferred from homology"/>
<organism evidence="4 5">
    <name type="scientific">Allocatelliglobosispora scoriae</name>
    <dbReference type="NCBI Taxonomy" id="643052"/>
    <lineage>
        <taxon>Bacteria</taxon>
        <taxon>Bacillati</taxon>
        <taxon>Actinomycetota</taxon>
        <taxon>Actinomycetes</taxon>
        <taxon>Micromonosporales</taxon>
        <taxon>Micromonosporaceae</taxon>
        <taxon>Allocatelliglobosispora</taxon>
    </lineage>
</organism>
<dbReference type="InterPro" id="IPR011990">
    <property type="entry name" value="TPR-like_helical_dom_sf"/>
</dbReference>
<protein>
    <submittedName>
        <fullName evidence="4">Putative thioredoxin</fullName>
    </submittedName>
</protein>
<sequence length="247" mass="26264">MSVTEANFQQEVVDRSMTIPVVLEFVAGQQYAGDPALAKFAAEGTFVLVRSDIQVSPRLAQALRIQNLPTIFAFVGGQPIDGLPGQLPEAQLRQWIDAVLRAGGLEVEQPEDPRLTAADEALIMGDLDAAEKAYQKILADTPRDAAAEAGLAHVALAKRLVGVEFAAAIAAADADPADVPAQLLAADAEAYSGEAERAYARLIGLIRRVFGEEREKVRQHLVSLFAVAGPDDPAVATARRQLASALF</sequence>
<dbReference type="GO" id="GO:0015035">
    <property type="term" value="F:protein-disulfide reductase activity"/>
    <property type="evidence" value="ECO:0007669"/>
    <property type="project" value="TreeGrafter"/>
</dbReference>
<dbReference type="Pfam" id="PF00085">
    <property type="entry name" value="Thioredoxin"/>
    <property type="match status" value="1"/>
</dbReference>
<accession>A0A841BSQ4</accession>
<dbReference type="InterPro" id="IPR036249">
    <property type="entry name" value="Thioredoxin-like_sf"/>
</dbReference>
<dbReference type="Pfam" id="PF14561">
    <property type="entry name" value="TPR_20"/>
    <property type="match status" value="1"/>
</dbReference>
<gene>
    <name evidence="4" type="ORF">F4553_005541</name>
</gene>
<name>A0A841BSQ4_9ACTN</name>
<dbReference type="GO" id="GO:0006950">
    <property type="term" value="P:response to stress"/>
    <property type="evidence" value="ECO:0007669"/>
    <property type="project" value="UniProtKB-ARBA"/>
</dbReference>
<dbReference type="InterPro" id="IPR013766">
    <property type="entry name" value="Thioredoxin_domain"/>
</dbReference>
<keyword evidence="2" id="KW-0676">Redox-active center</keyword>
<dbReference type="Gene3D" id="1.25.40.10">
    <property type="entry name" value="Tetratricopeptide repeat domain"/>
    <property type="match status" value="1"/>
</dbReference>
<evidence type="ECO:0000256" key="2">
    <source>
        <dbReference type="ARBA" id="ARBA00023284"/>
    </source>
</evidence>
<dbReference type="Gene3D" id="3.40.30.10">
    <property type="entry name" value="Glutaredoxin"/>
    <property type="match status" value="1"/>
</dbReference>
<reference evidence="4 5" key="1">
    <citation type="submission" date="2020-08" db="EMBL/GenBank/DDBJ databases">
        <title>Sequencing the genomes of 1000 actinobacteria strains.</title>
        <authorList>
            <person name="Klenk H.-P."/>
        </authorList>
    </citation>
    <scope>NUCLEOTIDE SEQUENCE [LARGE SCALE GENOMIC DNA]</scope>
    <source>
        <strain evidence="4 5">DSM 45362</strain>
    </source>
</reference>
<evidence type="ECO:0000313" key="5">
    <source>
        <dbReference type="Proteomes" id="UP000587527"/>
    </source>
</evidence>
<dbReference type="AlphaFoldDB" id="A0A841BSQ4"/>
<dbReference type="GO" id="GO:0045454">
    <property type="term" value="P:cell redox homeostasis"/>
    <property type="evidence" value="ECO:0007669"/>
    <property type="project" value="TreeGrafter"/>
</dbReference>
<dbReference type="GO" id="GO:0005829">
    <property type="term" value="C:cytosol"/>
    <property type="evidence" value="ECO:0007669"/>
    <property type="project" value="TreeGrafter"/>
</dbReference>
<dbReference type="SUPFAM" id="SSF52833">
    <property type="entry name" value="Thioredoxin-like"/>
    <property type="match status" value="1"/>
</dbReference>
<feature type="domain" description="Thioredoxin" evidence="3">
    <location>
        <begin position="2"/>
        <end position="97"/>
    </location>
</feature>
<comment type="similarity">
    <text evidence="1">Belongs to the thioredoxin family.</text>
</comment>
<keyword evidence="5" id="KW-1185">Reference proteome</keyword>
<dbReference type="PANTHER" id="PTHR45663">
    <property type="entry name" value="GEO12009P1"/>
    <property type="match status" value="1"/>
</dbReference>
<dbReference type="Proteomes" id="UP000587527">
    <property type="component" value="Unassembled WGS sequence"/>
</dbReference>